<dbReference type="AlphaFoldDB" id="A0A9W6FP20"/>
<dbReference type="RefSeq" id="WP_281883324.1">
    <property type="nucleotide sequence ID" value="NZ_BSDP01000001.1"/>
</dbReference>
<reference evidence="1" key="1">
    <citation type="submission" date="2022-12" db="EMBL/GenBank/DDBJ databases">
        <title>Reference genome sequencing for broad-spectrum identification of bacterial and archaeal isolates by mass spectrometry.</title>
        <authorList>
            <person name="Sekiguchi Y."/>
            <person name="Tourlousse D.M."/>
        </authorList>
    </citation>
    <scope>NUCLEOTIDE SEQUENCE</scope>
    <source>
        <strain evidence="1">14</strain>
    </source>
</reference>
<name>A0A9W6FP20_9MICO</name>
<evidence type="ECO:0008006" key="3">
    <source>
        <dbReference type="Google" id="ProtNLM"/>
    </source>
</evidence>
<dbReference type="EMBL" id="BSDP01000001">
    <property type="protein sequence ID" value="GLI27091.1"/>
    <property type="molecule type" value="Genomic_DNA"/>
</dbReference>
<comment type="caution">
    <text evidence="1">The sequence shown here is derived from an EMBL/GenBank/DDBJ whole genome shotgun (WGS) entry which is preliminary data.</text>
</comment>
<dbReference type="Proteomes" id="UP001144396">
    <property type="component" value="Unassembled WGS sequence"/>
</dbReference>
<organism evidence="1 2">
    <name type="scientific">Agromyces rhizosphaerae</name>
    <dbReference type="NCBI Taxonomy" id="88374"/>
    <lineage>
        <taxon>Bacteria</taxon>
        <taxon>Bacillati</taxon>
        <taxon>Actinomycetota</taxon>
        <taxon>Actinomycetes</taxon>
        <taxon>Micrococcales</taxon>
        <taxon>Microbacteriaceae</taxon>
        <taxon>Agromyces</taxon>
    </lineage>
</organism>
<proteinExistence type="predicted"/>
<dbReference type="SUPFAM" id="SSF54909">
    <property type="entry name" value="Dimeric alpha+beta barrel"/>
    <property type="match status" value="1"/>
</dbReference>
<gene>
    <name evidence="1" type="ORF">ARHIZOSPH14_13330</name>
</gene>
<keyword evidence="2" id="KW-1185">Reference proteome</keyword>
<accession>A0A9W6FP20</accession>
<evidence type="ECO:0000313" key="2">
    <source>
        <dbReference type="Proteomes" id="UP001144396"/>
    </source>
</evidence>
<sequence>MDGFGRVMRSWTGWIRPEDRAAYADYIERTGLAEYRRTPGNLGALICFRDLDDGRCEVRTVSFWRSRDDIRGFAGDDISRAVFYDEDDRYLLDRETTVDHFDIDA</sequence>
<protein>
    <recommendedName>
        <fullName evidence="3">Antibiotic biosynthesis monooxygenase</fullName>
    </recommendedName>
</protein>
<dbReference type="InterPro" id="IPR011008">
    <property type="entry name" value="Dimeric_a/b-barrel"/>
</dbReference>
<evidence type="ECO:0000313" key="1">
    <source>
        <dbReference type="EMBL" id="GLI27091.1"/>
    </source>
</evidence>